<dbReference type="InterPro" id="IPR011051">
    <property type="entry name" value="RmlC_Cupin_sf"/>
</dbReference>
<dbReference type="EMBL" id="AGWX01000001">
    <property type="protein sequence ID" value="EKS41909.1"/>
    <property type="molecule type" value="Genomic_DNA"/>
</dbReference>
<dbReference type="Pfam" id="PF12973">
    <property type="entry name" value="Cupin_7"/>
    <property type="match status" value="1"/>
</dbReference>
<feature type="domain" description="ChrR-like cupin" evidence="2">
    <location>
        <begin position="26"/>
        <end position="139"/>
    </location>
</feature>
<keyword evidence="4" id="KW-1185">Reference proteome</keyword>
<evidence type="ECO:0000259" key="2">
    <source>
        <dbReference type="Pfam" id="PF12973"/>
    </source>
</evidence>
<dbReference type="InterPro" id="IPR014710">
    <property type="entry name" value="RmlC-like_jellyroll"/>
</dbReference>
<gene>
    <name evidence="3" type="ORF">HMPREF9695_01001</name>
</gene>
<reference evidence="3 4" key="1">
    <citation type="submission" date="2012-04" db="EMBL/GenBank/DDBJ databases">
        <title>The Genome Sequence of Afipia broomeae ATCC 49717.</title>
        <authorList>
            <consortium name="The Broad Institute Genome Sequencing Platform"/>
            <person name="Earl A."/>
            <person name="Ward D."/>
            <person name="Feldgarden M."/>
            <person name="Gevers D."/>
            <person name="Huys G."/>
            <person name="Walker B."/>
            <person name="Young S.K."/>
            <person name="Zeng Q."/>
            <person name="Gargeya S."/>
            <person name="Fitzgerald M."/>
            <person name="Haas B."/>
            <person name="Abouelleil A."/>
            <person name="Alvarado L."/>
            <person name="Arachchi H.M."/>
            <person name="Berlin A."/>
            <person name="Chapman S.B."/>
            <person name="Goldberg J."/>
            <person name="Griggs A."/>
            <person name="Gujja S."/>
            <person name="Hansen M."/>
            <person name="Howarth C."/>
            <person name="Imamovic A."/>
            <person name="Larimer J."/>
            <person name="McCowen C."/>
            <person name="Montmayeur A."/>
            <person name="Murphy C."/>
            <person name="Neiman D."/>
            <person name="Pearson M."/>
            <person name="Priest M."/>
            <person name="Roberts A."/>
            <person name="Saif S."/>
            <person name="Shea T."/>
            <person name="Sisk P."/>
            <person name="Sykes S."/>
            <person name="Wortman J."/>
            <person name="Nusbaum C."/>
            <person name="Birren B."/>
        </authorList>
    </citation>
    <scope>NUCLEOTIDE SEQUENCE [LARGE SCALE GENOMIC DNA]</scope>
    <source>
        <strain evidence="3 4">ATCC 49717</strain>
    </source>
</reference>
<dbReference type="Proteomes" id="UP000001096">
    <property type="component" value="Unassembled WGS sequence"/>
</dbReference>
<accession>K8PM95</accession>
<dbReference type="AlphaFoldDB" id="K8PM95"/>
<evidence type="ECO:0000313" key="4">
    <source>
        <dbReference type="Proteomes" id="UP000001096"/>
    </source>
</evidence>
<organism evidence="3 4">
    <name type="scientific">Afipia broomeae ATCC 49717</name>
    <dbReference type="NCBI Taxonomy" id="883078"/>
    <lineage>
        <taxon>Bacteria</taxon>
        <taxon>Pseudomonadati</taxon>
        <taxon>Pseudomonadota</taxon>
        <taxon>Alphaproteobacteria</taxon>
        <taxon>Hyphomicrobiales</taxon>
        <taxon>Nitrobacteraceae</taxon>
        <taxon>Afipia</taxon>
    </lineage>
</organism>
<name>K8PM95_9BRAD</name>
<dbReference type="CDD" id="cd06989">
    <property type="entry name" value="cupin_DRT102"/>
    <property type="match status" value="1"/>
</dbReference>
<dbReference type="RefSeq" id="WP_006019719.1">
    <property type="nucleotide sequence ID" value="NZ_KB375282.1"/>
</dbReference>
<dbReference type="PATRIC" id="fig|883078.3.peg.1034"/>
<dbReference type="HOGENOM" id="CLU_114915_1_1_5"/>
<sequence>MKRVSLIAALSLTILFPFPATAADNHAVVSPDQLKWAPAPPAFPKGAQMAVLSGDPSKEGLYVVRVKVPAGYKVPPHTHPNDENVTVISGTFNIGMGGTFNDKNGSALKAGGFALAPKGMQHYAWFTEDSIIQLHGMGPQGIIYVNPADDPRKGN</sequence>
<proteinExistence type="predicted"/>
<protein>
    <recommendedName>
        <fullName evidence="2">ChrR-like cupin domain-containing protein</fullName>
    </recommendedName>
</protein>
<feature type="chain" id="PRO_5003920316" description="ChrR-like cupin domain-containing protein" evidence="1">
    <location>
        <begin position="23"/>
        <end position="155"/>
    </location>
</feature>
<feature type="signal peptide" evidence="1">
    <location>
        <begin position="1"/>
        <end position="22"/>
    </location>
</feature>
<evidence type="ECO:0000313" key="3">
    <source>
        <dbReference type="EMBL" id="EKS41909.1"/>
    </source>
</evidence>
<keyword evidence="1" id="KW-0732">Signal</keyword>
<dbReference type="InterPro" id="IPR025979">
    <property type="entry name" value="ChrR-like_cupin_dom"/>
</dbReference>
<dbReference type="eggNOG" id="COG1917">
    <property type="taxonomic scope" value="Bacteria"/>
</dbReference>
<dbReference type="SUPFAM" id="SSF51182">
    <property type="entry name" value="RmlC-like cupins"/>
    <property type="match status" value="1"/>
</dbReference>
<comment type="caution">
    <text evidence="3">The sequence shown here is derived from an EMBL/GenBank/DDBJ whole genome shotgun (WGS) entry which is preliminary data.</text>
</comment>
<dbReference type="Gene3D" id="2.60.120.10">
    <property type="entry name" value="Jelly Rolls"/>
    <property type="match status" value="1"/>
</dbReference>
<evidence type="ECO:0000256" key="1">
    <source>
        <dbReference type="SAM" id="SignalP"/>
    </source>
</evidence>